<organism evidence="2 3">
    <name type="scientific">Pontibacillus chungwhensis</name>
    <dbReference type="NCBI Taxonomy" id="265426"/>
    <lineage>
        <taxon>Bacteria</taxon>
        <taxon>Bacillati</taxon>
        <taxon>Bacillota</taxon>
        <taxon>Bacilli</taxon>
        <taxon>Bacillales</taxon>
        <taxon>Bacillaceae</taxon>
        <taxon>Pontibacillus</taxon>
    </lineage>
</organism>
<gene>
    <name evidence="2" type="primary">yycH</name>
    <name evidence="2" type="ORF">QNI29_20730</name>
</gene>
<reference evidence="2 3" key="1">
    <citation type="submission" date="2023-05" db="EMBL/GenBank/DDBJ databases">
        <title>Comparative genomics reveals the evidence of polycyclic aromatic hydrocarbons degradation in moderately halophilic genus Pontibacillus.</title>
        <authorList>
            <person name="Yang H."/>
            <person name="Qian Z."/>
        </authorList>
    </citation>
    <scope>NUCLEOTIDE SEQUENCE [LARGE SCALE GENOMIC DNA]</scope>
    <source>
        <strain evidence="3">HN14</strain>
    </source>
</reference>
<dbReference type="Proteomes" id="UP001236652">
    <property type="component" value="Chromosome"/>
</dbReference>
<dbReference type="InterPro" id="IPR042274">
    <property type="entry name" value="YycH/YycI_2"/>
</dbReference>
<feature type="domain" description="Regulatory protein YycH" evidence="1">
    <location>
        <begin position="4"/>
        <end position="420"/>
    </location>
</feature>
<sequence>MWEYLKSIILGLLVTISLLVTFALWTYQPEYDDINNGSPILEAETKLNNGVQQSVSDIIKPELLLFHQDERHFSLKSWNETKNLYEKIVKWPLTDINLVSKDVIETESSIEIVYPAGIPLSTLASTFTIGGEAEKDVKEMNMNIDQIFISFTQNQSKYYDVYFVSRQSGTAYSAVIRNFDVSNAVEKYLTGSNSEMEYFSVDNYFGNPVYLPESQVTLPVLPFQAQKLNVETMKNVLFNNPKLVKRNSTYGETFYNIDNRLMKVSENERHMRFEQFQTDETNELSRQQLIKQSLNDINDHNGWTANSSYHLFDIRDNVIDYRIFQDGYPVLDGGKELSLKITQTWRNQDLVEYERPLIQLRYPILNPNQHDDILSGREILPYIEDQSFEDIKIGYRVEIKGQQELVILLEPAWFIKYVGQDDWEELVDEGSTE</sequence>
<protein>
    <submittedName>
        <fullName evidence="2">Two-component system activity regulator YycH</fullName>
    </submittedName>
</protein>
<dbReference type="Pfam" id="PF07435">
    <property type="entry name" value="YycH"/>
    <property type="match status" value="1"/>
</dbReference>
<dbReference type="CDD" id="cd15787">
    <property type="entry name" value="YycH_N"/>
    <property type="match status" value="1"/>
</dbReference>
<evidence type="ECO:0000259" key="1">
    <source>
        <dbReference type="Pfam" id="PF07435"/>
    </source>
</evidence>
<name>A0ABY8UY30_9BACI</name>
<dbReference type="RefSeq" id="WP_231419439.1">
    <property type="nucleotide sequence ID" value="NZ_CP126446.1"/>
</dbReference>
<accession>A0ABY8UY30</accession>
<dbReference type="InterPro" id="IPR009996">
    <property type="entry name" value="YycH"/>
</dbReference>
<dbReference type="EMBL" id="CP126446">
    <property type="protein sequence ID" value="WIF98113.1"/>
    <property type="molecule type" value="Genomic_DNA"/>
</dbReference>
<evidence type="ECO:0000313" key="2">
    <source>
        <dbReference type="EMBL" id="WIF98113.1"/>
    </source>
</evidence>
<proteinExistence type="predicted"/>
<dbReference type="Gene3D" id="3.30.310.160">
    <property type="entry name" value="YycH protein, domain 2"/>
    <property type="match status" value="1"/>
</dbReference>
<evidence type="ECO:0000313" key="3">
    <source>
        <dbReference type="Proteomes" id="UP001236652"/>
    </source>
</evidence>
<keyword evidence="3" id="KW-1185">Reference proteome</keyword>